<dbReference type="GeneID" id="106465218"/>
<dbReference type="InterPro" id="IPR041788">
    <property type="entry name" value="FARP1/FARP2/FRMD7_FERM_C"/>
</dbReference>
<dbReference type="InterPro" id="IPR018980">
    <property type="entry name" value="FERM_PH-like_C"/>
</dbReference>
<dbReference type="RefSeq" id="XP_022248784.1">
    <property type="nucleotide sequence ID" value="XM_022393076.1"/>
</dbReference>
<keyword evidence="4" id="KW-0677">Repeat</keyword>
<dbReference type="SMART" id="SM00295">
    <property type="entry name" value="B41"/>
    <property type="match status" value="1"/>
</dbReference>
<dbReference type="SUPFAM" id="SSF48065">
    <property type="entry name" value="DBL homology domain (DH-domain)"/>
    <property type="match status" value="1"/>
</dbReference>
<feature type="compositionally biased region" description="Polar residues" evidence="7">
    <location>
        <begin position="448"/>
        <end position="482"/>
    </location>
</feature>
<dbReference type="InterPro" id="IPR014847">
    <property type="entry name" value="FA"/>
</dbReference>
<dbReference type="Gene3D" id="1.20.80.10">
    <property type="match status" value="1"/>
</dbReference>
<protein>
    <recommendedName>
        <fullName evidence="2">Moesin/ezrin/radixin homolog 1</fullName>
    </recommendedName>
</protein>
<dbReference type="SUPFAM" id="SSF50729">
    <property type="entry name" value="PH domain-like"/>
    <property type="match status" value="3"/>
</dbReference>
<dbReference type="InterPro" id="IPR051835">
    <property type="entry name" value="RAC1-GEF"/>
</dbReference>
<dbReference type="SMART" id="SM00233">
    <property type="entry name" value="PH"/>
    <property type="match status" value="2"/>
</dbReference>
<dbReference type="CDD" id="cd13193">
    <property type="entry name" value="FERM_C_FARP1-like"/>
    <property type="match status" value="1"/>
</dbReference>
<evidence type="ECO:0000259" key="8">
    <source>
        <dbReference type="PROSITE" id="PS50003"/>
    </source>
</evidence>
<dbReference type="InterPro" id="IPR000299">
    <property type="entry name" value="FERM_domain"/>
</dbReference>
<keyword evidence="5" id="KW-0965">Cell junction</keyword>
<evidence type="ECO:0000259" key="9">
    <source>
        <dbReference type="PROSITE" id="PS50010"/>
    </source>
</evidence>
<evidence type="ECO:0000313" key="11">
    <source>
        <dbReference type="Proteomes" id="UP000694941"/>
    </source>
</evidence>
<sequence length="1035" mass="119243">MSSTNDGASGSHEKVNSFNHDHGKESPARQRGGKMLSVQIRFLDDSIADFQIQYKALGKVLFEQVCKMLNLLEVDYFGLEYSDACGVKYWLDHEKPMCRQKGLSLINPIMHFCVKFYTPDPAQLEEEFTRYLFSLQIKQDLAQGILLCNDNTAALMASYIVQAESGDFVPDDYPDHTYLSTFKFVPHQEAEFEKKIMENHKKHIGQTPSEADLNLLETARRCELYGIKMNPAKDQEGVPLNLAVAHMGIVVFQNITKINTFSWAKIRKLSFKRKKFLIKLHPEGYGYYKDTVEFYFEGRNACKNFWKKCLENHGFFRCTEVHKIPRQRTRIFSSGSSLVFGFKYSGRTQKQISEYVRENFVKRQPFQRSTSFRLTRSIYSNTSSVGTSLSAHPLLPVSDSMLNEFPKGEETPTKAVYLSQPLSSYVNHQDCEPVVTNGALYGEVDMKASQTATEPSSVHQSPVTEAPSPTSRASSTFRSEGSVSLRGPSSDDEVTRSPTSPLRSLKDQPSSLSSPRSEGDSDLRRKKIPADKAYFIAKELLMTERTYKKDLELVNLWFRDEVSKEDQIPTDTLAHLFSILDPMYEFQCTFLRKLEQRLATWEGRCTPPSEDFEPGVGDILYENSHMIELYIRYVENLPLVLENLNIAYRNNQHFEQVYREFELQKVCYLPLTSFLLRPAHRLLHYSLLLHRFVNHYDDHHPDLQHCKLVMKRFEDVISSYSKTLSSLENCVKLTELQHDLIGIDNLISPEREFIREGCLHKLSRKGFQQRMFFLFSDVLLYMSRTSMPQLQFKVHGQLPLQGVMVEDSEPKMGANHCFTIYGGSRALIVSARYVSLKKKKKNRLTDLSEAIQHARNHHGNSFSFSSLHSSTSSEELLDMPESPLPLHSPTGQPQGGSNSSMSEKHSQHRSNTTVHVCWHRNTSVGRADYRQAMVNYLSGYLLRKFKSSAGWQKLWVVFTNFCLFFYKSYQEDFPLASLPLLGYSVSIPDHHDAINKDFVFKLQFKNHIYFFRAESEYTFSRWMEVIRCATLHDRD</sequence>
<evidence type="ECO:0000256" key="6">
    <source>
        <dbReference type="ARBA" id="ARBA00043944"/>
    </source>
</evidence>
<dbReference type="PROSITE" id="PS50003">
    <property type="entry name" value="PH_DOMAIN"/>
    <property type="match status" value="2"/>
</dbReference>
<dbReference type="CDD" id="cd13235">
    <property type="entry name" value="PH2_FARP1-like"/>
    <property type="match status" value="1"/>
</dbReference>
<dbReference type="PROSITE" id="PS50010">
    <property type="entry name" value="DH_2"/>
    <property type="match status" value="1"/>
</dbReference>
<dbReference type="InterPro" id="IPR018979">
    <property type="entry name" value="FERM_N"/>
</dbReference>
<dbReference type="Pfam" id="PF00169">
    <property type="entry name" value="PH"/>
    <property type="match status" value="2"/>
</dbReference>
<proteinExistence type="predicted"/>
<keyword evidence="11" id="KW-1185">Reference proteome</keyword>
<evidence type="ECO:0000256" key="1">
    <source>
        <dbReference type="ARBA" id="ARBA00004536"/>
    </source>
</evidence>
<dbReference type="PROSITE" id="PS50057">
    <property type="entry name" value="FERM_3"/>
    <property type="match status" value="1"/>
</dbReference>
<dbReference type="InterPro" id="IPR000219">
    <property type="entry name" value="DH_dom"/>
</dbReference>
<organism evidence="11 12">
    <name type="scientific">Limulus polyphemus</name>
    <name type="common">Atlantic horseshoe crab</name>
    <dbReference type="NCBI Taxonomy" id="6850"/>
    <lineage>
        <taxon>Eukaryota</taxon>
        <taxon>Metazoa</taxon>
        <taxon>Ecdysozoa</taxon>
        <taxon>Arthropoda</taxon>
        <taxon>Chelicerata</taxon>
        <taxon>Merostomata</taxon>
        <taxon>Xiphosura</taxon>
        <taxon>Limulidae</taxon>
        <taxon>Limulus</taxon>
    </lineage>
</organism>
<dbReference type="Pfam" id="PF09380">
    <property type="entry name" value="FERM_C"/>
    <property type="match status" value="1"/>
</dbReference>
<dbReference type="Gene3D" id="3.10.20.90">
    <property type="entry name" value="Phosphatidylinositol 3-kinase Catalytic Subunit, Chain A, domain 1"/>
    <property type="match status" value="1"/>
</dbReference>
<dbReference type="Gene3D" id="2.30.29.30">
    <property type="entry name" value="Pleckstrin-homology domain (PH domain)/Phosphotyrosine-binding domain (PTB)"/>
    <property type="match status" value="3"/>
</dbReference>
<evidence type="ECO:0000313" key="12">
    <source>
        <dbReference type="RefSeq" id="XP_022248784.1"/>
    </source>
</evidence>
<dbReference type="PANTHER" id="PTHR45858:SF5">
    <property type="entry name" value="MOESIN_EZRIN_RADIXIN HOMOLOG 1"/>
    <property type="match status" value="1"/>
</dbReference>
<dbReference type="InterPro" id="IPR019749">
    <property type="entry name" value="Band_41_domain"/>
</dbReference>
<dbReference type="InterPro" id="IPR019747">
    <property type="entry name" value="FERM_CS"/>
</dbReference>
<dbReference type="InterPro" id="IPR019748">
    <property type="entry name" value="FERM_central"/>
</dbReference>
<dbReference type="Pfam" id="PF08736">
    <property type="entry name" value="FA"/>
    <property type="match status" value="1"/>
</dbReference>
<feature type="region of interest" description="Disordered" evidence="7">
    <location>
        <begin position="1"/>
        <end position="32"/>
    </location>
</feature>
<dbReference type="CDD" id="cd14473">
    <property type="entry name" value="FERM_B-lobe"/>
    <property type="match status" value="1"/>
</dbReference>
<dbReference type="CDD" id="cd01220">
    <property type="entry name" value="PH1_FARP1-like"/>
    <property type="match status" value="1"/>
</dbReference>
<dbReference type="CDD" id="cd17098">
    <property type="entry name" value="FERM_F1_FARP1_like"/>
    <property type="match status" value="1"/>
</dbReference>
<gene>
    <name evidence="12" type="primary">LOC106465218</name>
</gene>
<accession>A0ABM1SYS8</accession>
<keyword evidence="3" id="KW-0344">Guanine-nucleotide releasing factor</keyword>
<feature type="compositionally biased region" description="Polar residues" evidence="7">
    <location>
        <begin position="889"/>
        <end position="901"/>
    </location>
</feature>
<dbReference type="InterPro" id="IPR035963">
    <property type="entry name" value="FERM_2"/>
</dbReference>
<dbReference type="InterPro" id="IPR014352">
    <property type="entry name" value="FERM/acyl-CoA-bd_prot_sf"/>
</dbReference>
<dbReference type="PRINTS" id="PR00661">
    <property type="entry name" value="ERMFAMILY"/>
</dbReference>
<feature type="domain" description="FERM" evidence="10">
    <location>
        <begin position="36"/>
        <end position="320"/>
    </location>
</feature>
<feature type="domain" description="PH" evidence="8">
    <location>
        <begin position="752"/>
        <end position="852"/>
    </location>
</feature>
<dbReference type="PANTHER" id="PTHR45858">
    <property type="entry name" value="FERM DOMAIN CONTAINING PROTEIN"/>
    <property type="match status" value="1"/>
</dbReference>
<dbReference type="Proteomes" id="UP000694941">
    <property type="component" value="Unplaced"/>
</dbReference>
<feature type="domain" description="PH" evidence="8">
    <location>
        <begin position="934"/>
        <end position="1031"/>
    </location>
</feature>
<comment type="subcellular location">
    <subcellularLocation>
        <location evidence="1">Cell junction</location>
        <location evidence="1">Adherens junction</location>
    </subcellularLocation>
    <subcellularLocation>
        <location evidence="6">Cell projection</location>
        <location evidence="6">Rhabdomere</location>
    </subcellularLocation>
</comment>
<dbReference type="CDD" id="cd00160">
    <property type="entry name" value="RhoGEF"/>
    <property type="match status" value="1"/>
</dbReference>
<dbReference type="InterPro" id="IPR011993">
    <property type="entry name" value="PH-like_dom_sf"/>
</dbReference>
<dbReference type="InterPro" id="IPR035899">
    <property type="entry name" value="DBL_dom_sf"/>
</dbReference>
<feature type="domain" description="DH" evidence="9">
    <location>
        <begin position="532"/>
        <end position="723"/>
    </location>
</feature>
<dbReference type="InterPro" id="IPR000798">
    <property type="entry name" value="Ez/rad/moesin-like"/>
</dbReference>
<dbReference type="SMART" id="SM01195">
    <property type="entry name" value="FA"/>
    <property type="match status" value="1"/>
</dbReference>
<name>A0ABM1SYS8_LIMPO</name>
<dbReference type="Pfam" id="PF00621">
    <property type="entry name" value="RhoGEF"/>
    <property type="match status" value="1"/>
</dbReference>
<dbReference type="SMART" id="SM01196">
    <property type="entry name" value="FERM_C"/>
    <property type="match status" value="1"/>
</dbReference>
<dbReference type="Pfam" id="PF00373">
    <property type="entry name" value="FERM_M"/>
    <property type="match status" value="1"/>
</dbReference>
<feature type="region of interest" description="Disordered" evidence="7">
    <location>
        <begin position="448"/>
        <end position="524"/>
    </location>
</feature>
<evidence type="ECO:0000256" key="7">
    <source>
        <dbReference type="SAM" id="MobiDB-lite"/>
    </source>
</evidence>
<dbReference type="PROSITE" id="PS00660">
    <property type="entry name" value="FERM_1"/>
    <property type="match status" value="1"/>
</dbReference>
<feature type="region of interest" description="Disordered" evidence="7">
    <location>
        <begin position="876"/>
        <end position="912"/>
    </location>
</feature>
<dbReference type="Pfam" id="PF09379">
    <property type="entry name" value="FERM_N"/>
    <property type="match status" value="1"/>
</dbReference>
<dbReference type="PRINTS" id="PR00935">
    <property type="entry name" value="BAND41"/>
</dbReference>
<evidence type="ECO:0000256" key="3">
    <source>
        <dbReference type="ARBA" id="ARBA00022658"/>
    </source>
</evidence>
<reference evidence="12" key="1">
    <citation type="submission" date="2025-08" db="UniProtKB">
        <authorList>
            <consortium name="RefSeq"/>
        </authorList>
    </citation>
    <scope>IDENTIFICATION</scope>
    <source>
        <tissue evidence="12">Muscle</tissue>
    </source>
</reference>
<dbReference type="SUPFAM" id="SSF54236">
    <property type="entry name" value="Ubiquitin-like"/>
    <property type="match status" value="1"/>
</dbReference>
<dbReference type="SUPFAM" id="SSF47031">
    <property type="entry name" value="Second domain of FERM"/>
    <property type="match status" value="1"/>
</dbReference>
<feature type="compositionally biased region" description="Polar residues" evidence="7">
    <location>
        <begin position="496"/>
        <end position="516"/>
    </location>
</feature>
<dbReference type="SMART" id="SM00325">
    <property type="entry name" value="RhoGEF"/>
    <property type="match status" value="1"/>
</dbReference>
<feature type="compositionally biased region" description="Basic and acidic residues" evidence="7">
    <location>
        <begin position="11"/>
        <end position="28"/>
    </location>
</feature>
<evidence type="ECO:0000256" key="5">
    <source>
        <dbReference type="ARBA" id="ARBA00022949"/>
    </source>
</evidence>
<evidence type="ECO:0000256" key="2">
    <source>
        <dbReference type="ARBA" id="ARBA00022025"/>
    </source>
</evidence>
<dbReference type="InterPro" id="IPR029071">
    <property type="entry name" value="Ubiquitin-like_domsf"/>
</dbReference>
<dbReference type="InterPro" id="IPR001849">
    <property type="entry name" value="PH_domain"/>
</dbReference>
<evidence type="ECO:0000259" key="10">
    <source>
        <dbReference type="PROSITE" id="PS50057"/>
    </source>
</evidence>
<evidence type="ECO:0000256" key="4">
    <source>
        <dbReference type="ARBA" id="ARBA00022737"/>
    </source>
</evidence>
<dbReference type="Gene3D" id="1.20.900.10">
    <property type="entry name" value="Dbl homology (DH) domain"/>
    <property type="match status" value="1"/>
</dbReference>